<protein>
    <submittedName>
        <fullName evidence="3">Uncharacterized protein</fullName>
    </submittedName>
</protein>
<feature type="transmembrane region" description="Helical" evidence="2">
    <location>
        <begin position="12"/>
        <end position="32"/>
    </location>
</feature>
<name>A0A086J1A8_NEMA1</name>
<gene>
    <name evidence="3" type="ORF">NESG_01915</name>
</gene>
<reference evidence="3 4" key="1">
    <citation type="journal article" date="2014" name="Genome Announc.">
        <title>Genome Sequence of the Microsporidian Species Nematocida sp1 Strain ERTm6 (ATCC PRA-372).</title>
        <authorList>
            <person name="Bakowski M.A."/>
            <person name="Priest M."/>
            <person name="Young S."/>
            <person name="Cuomo C.A."/>
            <person name="Troemel E.R."/>
        </authorList>
    </citation>
    <scope>NUCLEOTIDE SEQUENCE [LARGE SCALE GENOMIC DNA]</scope>
    <source>
        <strain evidence="3 4">ERTm6</strain>
    </source>
</reference>
<keyword evidence="2" id="KW-0472">Membrane</keyword>
<keyword evidence="2" id="KW-1133">Transmembrane helix</keyword>
<accession>A0A086J1A8</accession>
<dbReference type="RefSeq" id="XP_052904481.1">
    <property type="nucleotide sequence ID" value="XM_053049531.1"/>
</dbReference>
<dbReference type="HOGENOM" id="CLU_671016_0_0_1"/>
<organism evidence="3 4">
    <name type="scientific">Nematocida ausubeli (strain ATCC PRA-371 / ERTm2)</name>
    <name type="common">Nematode killer fungus</name>
    <dbReference type="NCBI Taxonomy" id="1913371"/>
    <lineage>
        <taxon>Eukaryota</taxon>
        <taxon>Fungi</taxon>
        <taxon>Fungi incertae sedis</taxon>
        <taxon>Microsporidia</taxon>
        <taxon>Nematocida</taxon>
    </lineage>
</organism>
<feature type="region of interest" description="Disordered" evidence="1">
    <location>
        <begin position="388"/>
        <end position="410"/>
    </location>
</feature>
<evidence type="ECO:0000313" key="3">
    <source>
        <dbReference type="EMBL" id="KFG25926.1"/>
    </source>
</evidence>
<dbReference type="Proteomes" id="UP000054524">
    <property type="component" value="Unassembled WGS sequence"/>
</dbReference>
<evidence type="ECO:0000256" key="1">
    <source>
        <dbReference type="SAM" id="MobiDB-lite"/>
    </source>
</evidence>
<proteinExistence type="predicted"/>
<keyword evidence="2" id="KW-0812">Transmembrane</keyword>
<keyword evidence="4" id="KW-1185">Reference proteome</keyword>
<sequence length="410" mass="47771">MDFSQIRRKDFIIKDVVLSMRVVGMVLFWLSVCIATASNPNKSHADPLSIADEKEFSFAHPKTSAIRGARETKDIKEGEDALKNAIACLQDQKFENELDPERTPMLVQDKQKNTSIVGEESPHSYKNAEDQKVYMDEKTYKNEMQILKKMTDYANLQYDKFMINKKNVQDLVKRYEKHNSMYKHAFKKIESIGNKIKKSDNFFPVKIPSRKEMEHLSIENEISMLNTKSNKLKEKERAEDEIYTKACDSTNELDKYKYRLGEDTIKYFMQIVDTEEKMNAVIKCNLELVNVMQAKDKLLLILREKELNYLKEDKKDTHCLEAIIELYEKRLGYMDAMANALNNMNDIQDIIVLGSQHVYNEYKVYYAAKKLCDQQEVDLEVAKNRLSELSDEETDTTPNTPKHGRLETSV</sequence>
<comment type="caution">
    <text evidence="3">The sequence shown here is derived from an EMBL/GenBank/DDBJ whole genome shotgun (WGS) entry which is preliminary data.</text>
</comment>
<evidence type="ECO:0000256" key="2">
    <source>
        <dbReference type="SAM" id="Phobius"/>
    </source>
</evidence>
<dbReference type="EMBL" id="AKIJ01000004">
    <property type="protein sequence ID" value="KFG25926.1"/>
    <property type="molecule type" value="Genomic_DNA"/>
</dbReference>
<dbReference type="AlphaFoldDB" id="A0A086J1A8"/>
<evidence type="ECO:0000313" key="4">
    <source>
        <dbReference type="Proteomes" id="UP000054524"/>
    </source>
</evidence>
<dbReference type="GeneID" id="77676888"/>